<dbReference type="InterPro" id="IPR054608">
    <property type="entry name" value="SYY-like_C"/>
</dbReference>
<keyword evidence="7 10" id="KW-0648">Protein biosynthesis</keyword>
<keyword evidence="3 10" id="KW-0436">Ligase</keyword>
<dbReference type="PANTHER" id="PTHR11766">
    <property type="entry name" value="TYROSYL-TRNA SYNTHETASE"/>
    <property type="match status" value="1"/>
</dbReference>
<dbReference type="InterPro" id="IPR036986">
    <property type="entry name" value="S4_RNA-bd_sf"/>
</dbReference>
<dbReference type="InterPro" id="IPR002305">
    <property type="entry name" value="aa-tRNA-synth_Ic"/>
</dbReference>
<dbReference type="SUPFAM" id="SSF52374">
    <property type="entry name" value="Nucleotidylyl transferase"/>
    <property type="match status" value="1"/>
</dbReference>
<feature type="short sequence motif" description="'KMSKS' region" evidence="10">
    <location>
        <begin position="229"/>
        <end position="233"/>
    </location>
</feature>
<dbReference type="PRINTS" id="PR01040">
    <property type="entry name" value="TRNASYNTHTYR"/>
</dbReference>
<dbReference type="GO" id="GO:0005524">
    <property type="term" value="F:ATP binding"/>
    <property type="evidence" value="ECO:0007669"/>
    <property type="project" value="UniProtKB-UniRule"/>
</dbReference>
<dbReference type="EC" id="6.1.1.1" evidence="10"/>
<dbReference type="AlphaFoldDB" id="A0A8A7KEQ5"/>
<dbReference type="SMART" id="SM00363">
    <property type="entry name" value="S4"/>
    <property type="match status" value="1"/>
</dbReference>
<dbReference type="Gene3D" id="3.10.290.10">
    <property type="entry name" value="RNA-binding S4 domain"/>
    <property type="match status" value="1"/>
</dbReference>
<evidence type="ECO:0000256" key="6">
    <source>
        <dbReference type="ARBA" id="ARBA00022884"/>
    </source>
</evidence>
<evidence type="ECO:0000256" key="2">
    <source>
        <dbReference type="ARBA" id="ARBA00022490"/>
    </source>
</evidence>
<evidence type="ECO:0000256" key="9">
    <source>
        <dbReference type="ARBA" id="ARBA00048248"/>
    </source>
</evidence>
<protein>
    <recommendedName>
        <fullName evidence="10">Tyrosine--tRNA ligase</fullName>
        <ecNumber evidence="10">6.1.1.1</ecNumber>
    </recommendedName>
    <alternativeName>
        <fullName evidence="10">Tyrosyl-tRNA synthetase</fullName>
        <shortName evidence="10">TyrRS</shortName>
    </alternativeName>
</protein>
<dbReference type="GO" id="GO:0004831">
    <property type="term" value="F:tyrosine-tRNA ligase activity"/>
    <property type="evidence" value="ECO:0007669"/>
    <property type="project" value="UniProtKB-UniRule"/>
</dbReference>
<dbReference type="Pfam" id="PF00579">
    <property type="entry name" value="tRNA-synt_1b"/>
    <property type="match status" value="1"/>
</dbReference>
<accession>A0A8A7KEQ5</accession>
<evidence type="ECO:0000256" key="7">
    <source>
        <dbReference type="ARBA" id="ARBA00022917"/>
    </source>
</evidence>
<feature type="domain" description="RNA-binding S4" evidence="12">
    <location>
        <begin position="344"/>
        <end position="406"/>
    </location>
</feature>
<keyword evidence="5 10" id="KW-0067">ATP-binding</keyword>
<dbReference type="InterPro" id="IPR024108">
    <property type="entry name" value="Tyr-tRNA-ligase_bac_2"/>
</dbReference>
<dbReference type="Pfam" id="PF22421">
    <property type="entry name" value="SYY_C-terminal"/>
    <property type="match status" value="1"/>
</dbReference>
<name>A0A8A7KEQ5_9FIRM</name>
<dbReference type="HAMAP" id="MF_02007">
    <property type="entry name" value="Tyr_tRNA_synth_type2"/>
    <property type="match status" value="1"/>
</dbReference>
<dbReference type="SUPFAM" id="SSF55174">
    <property type="entry name" value="Alpha-L RNA-binding motif"/>
    <property type="match status" value="1"/>
</dbReference>
<dbReference type="EMBL" id="CP046640">
    <property type="protein sequence ID" value="QTL98575.1"/>
    <property type="molecule type" value="Genomic_DNA"/>
</dbReference>
<keyword evidence="6 11" id="KW-0694">RNA-binding</keyword>
<evidence type="ECO:0000256" key="10">
    <source>
        <dbReference type="HAMAP-Rule" id="MF_02007"/>
    </source>
</evidence>
<keyword evidence="4 10" id="KW-0547">Nucleotide-binding</keyword>
<dbReference type="Gene3D" id="1.10.240.10">
    <property type="entry name" value="Tyrosyl-Transfer RNA Synthetase"/>
    <property type="match status" value="1"/>
</dbReference>
<reference evidence="13" key="1">
    <citation type="submission" date="2019-12" db="EMBL/GenBank/DDBJ databases">
        <authorList>
            <person name="zhang j."/>
            <person name="sun C.M."/>
        </authorList>
    </citation>
    <scope>NUCLEOTIDE SEQUENCE</scope>
    <source>
        <strain evidence="13">NS-1</strain>
    </source>
</reference>
<evidence type="ECO:0000256" key="4">
    <source>
        <dbReference type="ARBA" id="ARBA00022741"/>
    </source>
</evidence>
<proteinExistence type="inferred from homology"/>
<comment type="subunit">
    <text evidence="1 10">Homodimer.</text>
</comment>
<dbReference type="PROSITE" id="PS00178">
    <property type="entry name" value="AA_TRNA_LIGASE_I"/>
    <property type="match status" value="1"/>
</dbReference>
<dbReference type="KEGG" id="ifn:GM661_11665"/>
<dbReference type="InterPro" id="IPR014729">
    <property type="entry name" value="Rossmann-like_a/b/a_fold"/>
</dbReference>
<dbReference type="FunFam" id="1.10.240.10:FF:000006">
    <property type="entry name" value="Tyrosine--tRNA ligase"/>
    <property type="match status" value="1"/>
</dbReference>
<gene>
    <name evidence="10" type="primary">tyrS</name>
    <name evidence="13" type="ORF">GM661_11665</name>
</gene>
<keyword evidence="2 10" id="KW-0963">Cytoplasm</keyword>
<evidence type="ECO:0000256" key="1">
    <source>
        <dbReference type="ARBA" id="ARBA00011738"/>
    </source>
</evidence>
<comment type="function">
    <text evidence="10">Catalyzes the attachment of tyrosine to tRNA(Tyr) in a two-step reaction: tyrosine is first activated by ATP to form Tyr-AMP and then transferred to the acceptor end of tRNA(Tyr).</text>
</comment>
<evidence type="ECO:0000256" key="8">
    <source>
        <dbReference type="ARBA" id="ARBA00023146"/>
    </source>
</evidence>
<dbReference type="FunFam" id="3.10.290.10:FF:000022">
    <property type="entry name" value="Tyrosine--tRNA ligase"/>
    <property type="match status" value="1"/>
</dbReference>
<dbReference type="GO" id="GO:0003723">
    <property type="term" value="F:RNA binding"/>
    <property type="evidence" value="ECO:0007669"/>
    <property type="project" value="UniProtKB-KW"/>
</dbReference>
<sequence length="406" mass="46098">MNIQKQLKILTRGVKDLISKKELEEKLIKADKEGRPLRVKLGLDPSAPDIHLGHTVVLRKLKQFQDLGHEVYLIIGDFTGRIGDPSGKSQTRKQLSEEEVQENARTYQEQFAKLLDEDKTKLVFNGSWLGELKFADVIDLSSKYTVARMLEREDFSNRFSNEKAISVHEFFYPLMQGYDSVAIKADVELGGTDQRFNLLVGRDLQREYGQEPQVVMMMPILEGLDGVNKMSKSLGNYIGVNDSPNDMYGKVMSIPDDLISRYFELLTDLPEDELKEIKQSLAQGQLNPMKYKKQLALTIVEQYHGKTAADESAAEFDRVFSEGKLPEDIPEFTIKESELEDGKMWIVNLIARTGLLSSNSEARRMIKQGAVSINDEKQEKINIDADVTDGMIIQIGKRRFAKVKID</sequence>
<dbReference type="FunFam" id="3.40.50.620:FF:000061">
    <property type="entry name" value="Tyrosine--tRNA ligase"/>
    <property type="match status" value="1"/>
</dbReference>
<dbReference type="InterPro" id="IPR002942">
    <property type="entry name" value="S4_RNA-bd"/>
</dbReference>
<dbReference type="GO" id="GO:0006437">
    <property type="term" value="P:tyrosyl-tRNA aminoacylation"/>
    <property type="evidence" value="ECO:0007669"/>
    <property type="project" value="UniProtKB-UniRule"/>
</dbReference>
<evidence type="ECO:0000313" key="13">
    <source>
        <dbReference type="EMBL" id="QTL98575.1"/>
    </source>
</evidence>
<dbReference type="CDD" id="cd00805">
    <property type="entry name" value="TyrRS_core"/>
    <property type="match status" value="1"/>
</dbReference>
<dbReference type="Gene3D" id="3.40.50.620">
    <property type="entry name" value="HUPs"/>
    <property type="match status" value="1"/>
</dbReference>
<feature type="binding site" evidence="10">
    <location>
        <position position="232"/>
    </location>
    <ligand>
        <name>ATP</name>
        <dbReference type="ChEBI" id="CHEBI:30616"/>
    </ligand>
</feature>
<dbReference type="PANTHER" id="PTHR11766:SF1">
    <property type="entry name" value="TYROSINE--TRNA LIGASE"/>
    <property type="match status" value="1"/>
</dbReference>
<comment type="subcellular location">
    <subcellularLocation>
        <location evidence="10">Cytoplasm</location>
    </subcellularLocation>
</comment>
<evidence type="ECO:0000256" key="3">
    <source>
        <dbReference type="ARBA" id="ARBA00022598"/>
    </source>
</evidence>
<dbReference type="InterPro" id="IPR024088">
    <property type="entry name" value="Tyr-tRNA-ligase_bac-type"/>
</dbReference>
<dbReference type="CDD" id="cd00165">
    <property type="entry name" value="S4"/>
    <property type="match status" value="1"/>
</dbReference>
<evidence type="ECO:0000259" key="12">
    <source>
        <dbReference type="SMART" id="SM00363"/>
    </source>
</evidence>
<keyword evidence="8 10" id="KW-0030">Aminoacyl-tRNA synthetase</keyword>
<dbReference type="GO" id="GO:0005829">
    <property type="term" value="C:cytosol"/>
    <property type="evidence" value="ECO:0007669"/>
    <property type="project" value="TreeGrafter"/>
</dbReference>
<organism evidence="13 14">
    <name type="scientific">Iocasia fonsfrigidae</name>
    <dbReference type="NCBI Taxonomy" id="2682810"/>
    <lineage>
        <taxon>Bacteria</taxon>
        <taxon>Bacillati</taxon>
        <taxon>Bacillota</taxon>
        <taxon>Clostridia</taxon>
        <taxon>Halanaerobiales</taxon>
        <taxon>Halanaerobiaceae</taxon>
        <taxon>Iocasia</taxon>
    </lineage>
</organism>
<dbReference type="InterPro" id="IPR001412">
    <property type="entry name" value="aa-tRNA-synth_I_CS"/>
</dbReference>
<dbReference type="InterPro" id="IPR002307">
    <property type="entry name" value="Tyr-tRNA-ligase"/>
</dbReference>
<dbReference type="RefSeq" id="WP_230866986.1">
    <property type="nucleotide sequence ID" value="NZ_CP046640.1"/>
</dbReference>
<keyword evidence="14" id="KW-1185">Reference proteome</keyword>
<evidence type="ECO:0000313" key="14">
    <source>
        <dbReference type="Proteomes" id="UP000665020"/>
    </source>
</evidence>
<feature type="short sequence motif" description="'HIGH' region" evidence="10">
    <location>
        <begin position="45"/>
        <end position="54"/>
    </location>
</feature>
<dbReference type="Proteomes" id="UP000665020">
    <property type="component" value="Chromosome"/>
</dbReference>
<comment type="similarity">
    <text evidence="10">Belongs to the class-I aminoacyl-tRNA synthetase family. TyrS type 2 subfamily.</text>
</comment>
<evidence type="ECO:0000256" key="5">
    <source>
        <dbReference type="ARBA" id="ARBA00022840"/>
    </source>
</evidence>
<dbReference type="NCBIfam" id="TIGR00234">
    <property type="entry name" value="tyrS"/>
    <property type="match status" value="1"/>
</dbReference>
<evidence type="ECO:0000256" key="11">
    <source>
        <dbReference type="PROSITE-ProRule" id="PRU00182"/>
    </source>
</evidence>
<dbReference type="PROSITE" id="PS50889">
    <property type="entry name" value="S4"/>
    <property type="match status" value="1"/>
</dbReference>
<comment type="catalytic activity">
    <reaction evidence="9 10">
        <text>tRNA(Tyr) + L-tyrosine + ATP = L-tyrosyl-tRNA(Tyr) + AMP + diphosphate + H(+)</text>
        <dbReference type="Rhea" id="RHEA:10220"/>
        <dbReference type="Rhea" id="RHEA-COMP:9706"/>
        <dbReference type="Rhea" id="RHEA-COMP:9707"/>
        <dbReference type="ChEBI" id="CHEBI:15378"/>
        <dbReference type="ChEBI" id="CHEBI:30616"/>
        <dbReference type="ChEBI" id="CHEBI:33019"/>
        <dbReference type="ChEBI" id="CHEBI:58315"/>
        <dbReference type="ChEBI" id="CHEBI:78442"/>
        <dbReference type="ChEBI" id="CHEBI:78536"/>
        <dbReference type="ChEBI" id="CHEBI:456215"/>
        <dbReference type="EC" id="6.1.1.1"/>
    </reaction>
</comment>